<keyword evidence="3" id="KW-0833">Ubl conjugation pathway</keyword>
<evidence type="ECO:0000256" key="4">
    <source>
        <dbReference type="ARBA" id="ARBA00022843"/>
    </source>
</evidence>
<evidence type="ECO:0000256" key="1">
    <source>
        <dbReference type="ARBA" id="ARBA00006019"/>
    </source>
</evidence>
<dbReference type="InterPro" id="IPR016157">
    <property type="entry name" value="Cullin_CS"/>
</dbReference>
<dbReference type="AlphaFoldDB" id="A0A0B1T8B5"/>
<dbReference type="GO" id="GO:0031461">
    <property type="term" value="C:cullin-RING ubiquitin ligase complex"/>
    <property type="evidence" value="ECO:0007669"/>
    <property type="project" value="InterPro"/>
</dbReference>
<dbReference type="EMBL" id="KN550597">
    <property type="protein sequence ID" value="KHJ93803.1"/>
    <property type="molecule type" value="Genomic_DNA"/>
</dbReference>
<evidence type="ECO:0000313" key="9">
    <source>
        <dbReference type="Proteomes" id="UP000053660"/>
    </source>
</evidence>
<dbReference type="Gene3D" id="1.20.1310.10">
    <property type="entry name" value="Cullin Repeats"/>
    <property type="match status" value="4"/>
</dbReference>
<accession>A0A0B1T8B5</accession>
<dbReference type="InterPro" id="IPR036388">
    <property type="entry name" value="WH-like_DNA-bd_sf"/>
</dbReference>
<dbReference type="InterPro" id="IPR001373">
    <property type="entry name" value="Cullin_N"/>
</dbReference>
<evidence type="ECO:0000259" key="7">
    <source>
        <dbReference type="PROSITE" id="PS50069"/>
    </source>
</evidence>
<proteinExistence type="inferred from homology"/>
<dbReference type="GO" id="GO:0006915">
    <property type="term" value="P:apoptotic process"/>
    <property type="evidence" value="ECO:0007669"/>
    <property type="project" value="UniProtKB-ARBA"/>
</dbReference>
<name>A0A0B1T8B5_OESDE</name>
<gene>
    <name evidence="8" type="ORF">OESDEN_06281</name>
</gene>
<dbReference type="GO" id="GO:0005737">
    <property type="term" value="C:cytoplasm"/>
    <property type="evidence" value="ECO:0007669"/>
    <property type="project" value="UniProtKB-ARBA"/>
</dbReference>
<dbReference type="SUPFAM" id="SSF46785">
    <property type="entry name" value="Winged helix' DNA-binding domain"/>
    <property type="match status" value="1"/>
</dbReference>
<dbReference type="SUPFAM" id="SSF74788">
    <property type="entry name" value="Cullin repeat-like"/>
    <property type="match status" value="2"/>
</dbReference>
<dbReference type="GO" id="GO:0010468">
    <property type="term" value="P:regulation of gene expression"/>
    <property type="evidence" value="ECO:0007669"/>
    <property type="project" value="UniProtKB-ARBA"/>
</dbReference>
<dbReference type="PROSITE" id="PS01256">
    <property type="entry name" value="CULLIN_1"/>
    <property type="match status" value="1"/>
</dbReference>
<dbReference type="SMART" id="SM00884">
    <property type="entry name" value="Cullin_Nedd8"/>
    <property type="match status" value="1"/>
</dbReference>
<dbReference type="InterPro" id="IPR036317">
    <property type="entry name" value="Cullin_homology_sf"/>
</dbReference>
<dbReference type="GO" id="GO:0043161">
    <property type="term" value="P:proteasome-mediated ubiquitin-dependent protein catabolic process"/>
    <property type="evidence" value="ECO:0007669"/>
    <property type="project" value="UniProtKB-ARBA"/>
</dbReference>
<dbReference type="GO" id="GO:0000278">
    <property type="term" value="P:mitotic cell cycle"/>
    <property type="evidence" value="ECO:0007669"/>
    <property type="project" value="UniProtKB-ARBA"/>
</dbReference>
<organism evidence="8 9">
    <name type="scientific">Oesophagostomum dentatum</name>
    <name type="common">Nodular worm</name>
    <dbReference type="NCBI Taxonomy" id="61180"/>
    <lineage>
        <taxon>Eukaryota</taxon>
        <taxon>Metazoa</taxon>
        <taxon>Ecdysozoa</taxon>
        <taxon>Nematoda</taxon>
        <taxon>Chromadorea</taxon>
        <taxon>Rhabditida</taxon>
        <taxon>Rhabditina</taxon>
        <taxon>Rhabditomorpha</taxon>
        <taxon>Strongyloidea</taxon>
        <taxon>Strongylidae</taxon>
        <taxon>Oesophagostomum</taxon>
    </lineage>
</organism>
<dbReference type="GO" id="GO:0031625">
    <property type="term" value="F:ubiquitin protein ligase binding"/>
    <property type="evidence" value="ECO:0007669"/>
    <property type="project" value="InterPro"/>
</dbReference>
<evidence type="ECO:0000256" key="2">
    <source>
        <dbReference type="ARBA" id="ARBA00022499"/>
    </source>
</evidence>
<dbReference type="PROSITE" id="PS50069">
    <property type="entry name" value="CULLIN_2"/>
    <property type="match status" value="1"/>
</dbReference>
<sequence length="596" mass="69567">MLVALGIHSHSVYEDEFETPFLFATAEYYRTLSMCFLVSNNASLYVKKVEQCIRDESERAKRYLDPQTESKVLDVLENVLIKDHMHTIVNMEHSGVHVMLSNDKFDQLASLYGLLQRVENGLNVLADSMSRYLRQTGAATVREDCERTPVVYVEDLLELKDRFDAFLLVSFQNDKMFKNRIQTDFETFINLNKNSAEYLSLYMDEKLRKGLKSDLLELKDRFDAFLLVSFQNDKMFKNRIQTDFETFINLNKNSAEYLSLYMDEKLRKGLKSENDENAEKLLDKAMILFRFLQEKDVFEKYYKQHMARRLLLDKSISDDMERVMISKLKTECGCHFTLKLENMFRDKELWTTQSTAFKEYRDNFVQNERTIDISVRVLTAGVWPTHSAPGCILPAPCEQAFNMFNNFYESKHNGRKLTLNTMLGTADVKAVFYGVNSQKPGTSEVRETPKEENKILVVNTHQMVILMCFNSQPRLTFQALSEQTNITERELKRNLQSLAMGKPAQRVLCRKGKGKDIGRFFVVEDDRKHETEAAIVRVMKSRKVLDHNNLVAEVTQQLKHRFLPNPILIKKRIESLIDRDYLARDAHDLKLYNYIA</sequence>
<comment type="similarity">
    <text evidence="1 5 6">Belongs to the cullin family.</text>
</comment>
<dbReference type="InterPro" id="IPR045093">
    <property type="entry name" value="Cullin"/>
</dbReference>
<dbReference type="Pfam" id="PF26557">
    <property type="entry name" value="Cullin_AB"/>
    <property type="match status" value="1"/>
</dbReference>
<evidence type="ECO:0000256" key="5">
    <source>
        <dbReference type="PROSITE-ProRule" id="PRU00330"/>
    </source>
</evidence>
<dbReference type="Gene3D" id="1.10.10.10">
    <property type="entry name" value="Winged helix-like DNA-binding domain superfamily/Winged helix DNA-binding domain"/>
    <property type="match status" value="2"/>
</dbReference>
<dbReference type="InterPro" id="IPR036390">
    <property type="entry name" value="WH_DNA-bd_sf"/>
</dbReference>
<reference evidence="8 9" key="1">
    <citation type="submission" date="2014-03" db="EMBL/GenBank/DDBJ databases">
        <title>Draft genome of the hookworm Oesophagostomum dentatum.</title>
        <authorList>
            <person name="Mitreva M."/>
        </authorList>
    </citation>
    <scope>NUCLEOTIDE SEQUENCE [LARGE SCALE GENOMIC DNA]</scope>
    <source>
        <strain evidence="8 9">OD-Hann</strain>
    </source>
</reference>
<protein>
    <recommendedName>
        <fullName evidence="7">Cullin family profile domain-containing protein</fullName>
    </recommendedName>
</protein>
<dbReference type="Proteomes" id="UP000053660">
    <property type="component" value="Unassembled WGS sequence"/>
</dbReference>
<dbReference type="SUPFAM" id="SSF75632">
    <property type="entry name" value="Cullin homology domain"/>
    <property type="match status" value="1"/>
</dbReference>
<keyword evidence="2" id="KW-1017">Isopeptide bond</keyword>
<dbReference type="Pfam" id="PF10557">
    <property type="entry name" value="Cullin_Nedd8"/>
    <property type="match status" value="1"/>
</dbReference>
<evidence type="ECO:0000256" key="3">
    <source>
        <dbReference type="ARBA" id="ARBA00022786"/>
    </source>
</evidence>
<evidence type="ECO:0000256" key="6">
    <source>
        <dbReference type="RuleBase" id="RU003829"/>
    </source>
</evidence>
<dbReference type="GO" id="GO:0006950">
    <property type="term" value="P:response to stress"/>
    <property type="evidence" value="ECO:0007669"/>
    <property type="project" value="UniProtKB-ARBA"/>
</dbReference>
<evidence type="ECO:0000313" key="8">
    <source>
        <dbReference type="EMBL" id="KHJ93803.1"/>
    </source>
</evidence>
<dbReference type="PANTHER" id="PTHR11932">
    <property type="entry name" value="CULLIN"/>
    <property type="match status" value="1"/>
</dbReference>
<dbReference type="FunFam" id="1.20.1310.10:FF:000001">
    <property type="entry name" value="Cullin 3"/>
    <property type="match status" value="1"/>
</dbReference>
<dbReference type="InterPro" id="IPR059120">
    <property type="entry name" value="Cullin-like_AB"/>
</dbReference>
<feature type="domain" description="Cullin family profile" evidence="7">
    <location>
        <begin position="253"/>
        <end position="499"/>
    </location>
</feature>
<dbReference type="OrthoDB" id="27073at2759"/>
<dbReference type="SMART" id="SM00182">
    <property type="entry name" value="CULLIN"/>
    <property type="match status" value="1"/>
</dbReference>
<dbReference type="GO" id="GO:0080090">
    <property type="term" value="P:regulation of primary metabolic process"/>
    <property type="evidence" value="ECO:0007669"/>
    <property type="project" value="UniProtKB-ARBA"/>
</dbReference>
<dbReference type="InterPro" id="IPR019559">
    <property type="entry name" value="Cullin_neddylation_domain"/>
</dbReference>
<dbReference type="GO" id="GO:0007165">
    <property type="term" value="P:signal transduction"/>
    <property type="evidence" value="ECO:0007669"/>
    <property type="project" value="UniProtKB-ARBA"/>
</dbReference>
<dbReference type="Pfam" id="PF00888">
    <property type="entry name" value="Cullin"/>
    <property type="match status" value="2"/>
</dbReference>
<dbReference type="InterPro" id="IPR016159">
    <property type="entry name" value="Cullin_repeat-like_dom_sf"/>
</dbReference>
<keyword evidence="4" id="KW-0832">Ubl conjugation</keyword>
<keyword evidence="9" id="KW-1185">Reference proteome</keyword>
<dbReference type="FunFam" id="1.20.1310.10:FF:000002">
    <property type="entry name" value="cullin-3 isoform X1"/>
    <property type="match status" value="1"/>
</dbReference>
<dbReference type="Gene3D" id="4.10.1030.10">
    <property type="entry name" value="Ring Box Chain A, domain 5"/>
    <property type="match status" value="1"/>
</dbReference>
<dbReference type="FunFam" id="1.10.10.10:FF:000091">
    <property type="entry name" value="Cullin 3"/>
    <property type="match status" value="1"/>
</dbReference>
<dbReference type="InterPro" id="IPR016158">
    <property type="entry name" value="Cullin_homology"/>
</dbReference>